<dbReference type="InterPro" id="IPR013324">
    <property type="entry name" value="RNA_pol_sigma_r3/r4-like"/>
</dbReference>
<comment type="similarity">
    <text evidence="1">Belongs to the sigma-70 factor family. ECF subfamily.</text>
</comment>
<dbReference type="Gene3D" id="1.10.1740.10">
    <property type="match status" value="1"/>
</dbReference>
<dbReference type="Gene3D" id="1.10.10.10">
    <property type="entry name" value="Winged helix-like DNA-binding domain superfamily/Winged helix DNA-binding domain"/>
    <property type="match status" value="1"/>
</dbReference>
<dbReference type="SUPFAM" id="SSF88946">
    <property type="entry name" value="Sigma2 domain of RNA polymerase sigma factors"/>
    <property type="match status" value="1"/>
</dbReference>
<comment type="caution">
    <text evidence="7">The sequence shown here is derived from an EMBL/GenBank/DDBJ whole genome shotgun (WGS) entry which is preliminary data.</text>
</comment>
<reference evidence="8" key="1">
    <citation type="journal article" date="2019" name="Int. J. Syst. Evol. Microbiol.">
        <title>The Global Catalogue of Microorganisms (GCM) 10K type strain sequencing project: providing services to taxonomists for standard genome sequencing and annotation.</title>
        <authorList>
            <consortium name="The Broad Institute Genomics Platform"/>
            <consortium name="The Broad Institute Genome Sequencing Center for Infectious Disease"/>
            <person name="Wu L."/>
            <person name="Ma J."/>
        </authorList>
    </citation>
    <scope>NUCLEOTIDE SEQUENCE [LARGE SCALE GENOMIC DNA]</scope>
    <source>
        <strain evidence="8">KCTC 22437</strain>
    </source>
</reference>
<dbReference type="SUPFAM" id="SSF88659">
    <property type="entry name" value="Sigma3 and sigma4 domains of RNA polymerase sigma factors"/>
    <property type="match status" value="1"/>
</dbReference>
<dbReference type="PANTHER" id="PTHR43133">
    <property type="entry name" value="RNA POLYMERASE ECF-TYPE SIGMA FACTO"/>
    <property type="match status" value="1"/>
</dbReference>
<feature type="domain" description="RNA polymerase sigma factor 70 region 4 type 2" evidence="6">
    <location>
        <begin position="125"/>
        <end position="173"/>
    </location>
</feature>
<accession>A0ABW5Y652</accession>
<dbReference type="Pfam" id="PF04542">
    <property type="entry name" value="Sigma70_r2"/>
    <property type="match status" value="1"/>
</dbReference>
<dbReference type="InterPro" id="IPR014327">
    <property type="entry name" value="RNA_pol_sigma70_bacteroid"/>
</dbReference>
<dbReference type="InterPro" id="IPR036388">
    <property type="entry name" value="WH-like_DNA-bd_sf"/>
</dbReference>
<dbReference type="PANTHER" id="PTHR43133:SF46">
    <property type="entry name" value="RNA POLYMERASE SIGMA-70 FACTOR ECF SUBFAMILY"/>
    <property type="match status" value="1"/>
</dbReference>
<dbReference type="InterPro" id="IPR014284">
    <property type="entry name" value="RNA_pol_sigma-70_dom"/>
</dbReference>
<evidence type="ECO:0000313" key="7">
    <source>
        <dbReference type="EMBL" id="MFD2870833.1"/>
    </source>
</evidence>
<evidence type="ECO:0000256" key="1">
    <source>
        <dbReference type="ARBA" id="ARBA00010641"/>
    </source>
</evidence>
<dbReference type="InterPro" id="IPR039425">
    <property type="entry name" value="RNA_pol_sigma-70-like"/>
</dbReference>
<protein>
    <submittedName>
        <fullName evidence="7">RNA polymerase sigma-70 factor</fullName>
    </submittedName>
</protein>
<evidence type="ECO:0000256" key="4">
    <source>
        <dbReference type="ARBA" id="ARBA00023163"/>
    </source>
</evidence>
<organism evidence="7 8">
    <name type="scientific">Mucilaginibacter ximonensis</name>
    <dbReference type="NCBI Taxonomy" id="538021"/>
    <lineage>
        <taxon>Bacteria</taxon>
        <taxon>Pseudomonadati</taxon>
        <taxon>Bacteroidota</taxon>
        <taxon>Sphingobacteriia</taxon>
        <taxon>Sphingobacteriales</taxon>
        <taxon>Sphingobacteriaceae</taxon>
        <taxon>Mucilaginibacter</taxon>
    </lineage>
</organism>
<dbReference type="CDD" id="cd06171">
    <property type="entry name" value="Sigma70_r4"/>
    <property type="match status" value="1"/>
</dbReference>
<evidence type="ECO:0000259" key="5">
    <source>
        <dbReference type="Pfam" id="PF04542"/>
    </source>
</evidence>
<evidence type="ECO:0000256" key="3">
    <source>
        <dbReference type="ARBA" id="ARBA00023082"/>
    </source>
</evidence>
<name>A0ABW5Y652_9SPHI</name>
<dbReference type="NCBIfam" id="TIGR02985">
    <property type="entry name" value="Sig70_bacteroi1"/>
    <property type="match status" value="1"/>
</dbReference>
<keyword evidence="4" id="KW-0804">Transcription</keyword>
<gene>
    <name evidence="7" type="ORF">ACFS5N_00025</name>
</gene>
<evidence type="ECO:0000313" key="8">
    <source>
        <dbReference type="Proteomes" id="UP001597557"/>
    </source>
</evidence>
<dbReference type="Proteomes" id="UP001597557">
    <property type="component" value="Unassembled WGS sequence"/>
</dbReference>
<dbReference type="InterPro" id="IPR013249">
    <property type="entry name" value="RNA_pol_sigma70_r4_t2"/>
</dbReference>
<sequence length="209" mass="24114">MAAEPFLNDAVLLQRIKTGDQEAFGLLYRRYFARLSHFAFRRLQDEAITEELVMDVFFELWQQKAAIDAAANVSGWLHGVLRNKALHELRTRTTRERHLHAFASNQKAVVEANSEEQIDAQLLEERLQQAIGKLSPQCRQAFRLSRYEHLTYHEIASRMGISVKTVEKHIGKAIGLLRKDFKEYKVEAVLLLGLLQLTVHQHPLLLFLS</sequence>
<feature type="domain" description="RNA polymerase sigma-70 region 2" evidence="5">
    <location>
        <begin position="27"/>
        <end position="93"/>
    </location>
</feature>
<dbReference type="InterPro" id="IPR007627">
    <property type="entry name" value="RNA_pol_sigma70_r2"/>
</dbReference>
<evidence type="ECO:0000256" key="2">
    <source>
        <dbReference type="ARBA" id="ARBA00023015"/>
    </source>
</evidence>
<keyword evidence="3" id="KW-0731">Sigma factor</keyword>
<dbReference type="InterPro" id="IPR013325">
    <property type="entry name" value="RNA_pol_sigma_r2"/>
</dbReference>
<keyword evidence="8" id="KW-1185">Reference proteome</keyword>
<proteinExistence type="inferred from homology"/>
<dbReference type="Pfam" id="PF08281">
    <property type="entry name" value="Sigma70_r4_2"/>
    <property type="match status" value="1"/>
</dbReference>
<keyword evidence="2" id="KW-0805">Transcription regulation</keyword>
<dbReference type="NCBIfam" id="TIGR02937">
    <property type="entry name" value="sigma70-ECF"/>
    <property type="match status" value="1"/>
</dbReference>
<evidence type="ECO:0000259" key="6">
    <source>
        <dbReference type="Pfam" id="PF08281"/>
    </source>
</evidence>
<dbReference type="RefSeq" id="WP_377180913.1">
    <property type="nucleotide sequence ID" value="NZ_JBHUPD010000001.1"/>
</dbReference>
<dbReference type="EMBL" id="JBHUPD010000001">
    <property type="protein sequence ID" value="MFD2870833.1"/>
    <property type="molecule type" value="Genomic_DNA"/>
</dbReference>